<gene>
    <name evidence="2" type="ORF">D0862_05486</name>
</gene>
<feature type="region of interest" description="Disordered" evidence="1">
    <location>
        <begin position="1"/>
        <end position="160"/>
    </location>
</feature>
<feature type="region of interest" description="Disordered" evidence="1">
    <location>
        <begin position="626"/>
        <end position="664"/>
    </location>
</feature>
<feature type="compositionally biased region" description="Acidic residues" evidence="1">
    <location>
        <begin position="103"/>
        <end position="115"/>
    </location>
</feature>
<feature type="region of interest" description="Disordered" evidence="1">
    <location>
        <begin position="471"/>
        <end position="503"/>
    </location>
</feature>
<reference evidence="2 3" key="1">
    <citation type="journal article" date="2018" name="BMC Genomics">
        <title>Genomic evidence for intraspecific hybridization in a clonal and extremely halotolerant yeast.</title>
        <authorList>
            <person name="Gostincar C."/>
            <person name="Stajich J.E."/>
            <person name="Zupancic J."/>
            <person name="Zalar P."/>
            <person name="Gunde-Cimerman N."/>
        </authorList>
    </citation>
    <scope>NUCLEOTIDE SEQUENCE [LARGE SCALE GENOMIC DNA]</scope>
    <source>
        <strain evidence="2 3">EXF-171</strain>
    </source>
</reference>
<feature type="compositionally biased region" description="Acidic residues" evidence="1">
    <location>
        <begin position="631"/>
        <end position="641"/>
    </location>
</feature>
<evidence type="ECO:0000313" key="3">
    <source>
        <dbReference type="Proteomes" id="UP000281468"/>
    </source>
</evidence>
<dbReference type="PANTHER" id="PTHR39472:SF1">
    <property type="entry name" value="EXPRESSED PROTEIN"/>
    <property type="match status" value="1"/>
</dbReference>
<comment type="caution">
    <text evidence="2">The sequence shown here is derived from an EMBL/GenBank/DDBJ whole genome shotgun (WGS) entry which is preliminary data.</text>
</comment>
<dbReference type="EMBL" id="QWIQ01000145">
    <property type="protein sequence ID" value="RMZ03901.1"/>
    <property type="molecule type" value="Genomic_DNA"/>
</dbReference>
<dbReference type="VEuPathDB" id="FungiDB:BTJ68_14023"/>
<evidence type="ECO:0000313" key="2">
    <source>
        <dbReference type="EMBL" id="RMZ03901.1"/>
    </source>
</evidence>
<protein>
    <submittedName>
        <fullName evidence="2">Uncharacterized protein</fullName>
    </submittedName>
</protein>
<feature type="compositionally biased region" description="Low complexity" evidence="1">
    <location>
        <begin position="144"/>
        <end position="157"/>
    </location>
</feature>
<dbReference type="PANTHER" id="PTHR39472">
    <property type="entry name" value="EXPRESSED PROTEIN"/>
    <property type="match status" value="1"/>
</dbReference>
<evidence type="ECO:0000256" key="1">
    <source>
        <dbReference type="SAM" id="MobiDB-lite"/>
    </source>
</evidence>
<feature type="compositionally biased region" description="Basic and acidic residues" evidence="1">
    <location>
        <begin position="13"/>
        <end position="23"/>
    </location>
</feature>
<feature type="compositionally biased region" description="Basic and acidic residues" evidence="1">
    <location>
        <begin position="126"/>
        <end position="137"/>
    </location>
</feature>
<dbReference type="AlphaFoldDB" id="A0A3M7GRX9"/>
<feature type="region of interest" description="Disordered" evidence="1">
    <location>
        <begin position="338"/>
        <end position="358"/>
    </location>
</feature>
<organism evidence="2 3">
    <name type="scientific">Hortaea werneckii</name>
    <name type="common">Black yeast</name>
    <name type="synonym">Cladosporium werneckii</name>
    <dbReference type="NCBI Taxonomy" id="91943"/>
    <lineage>
        <taxon>Eukaryota</taxon>
        <taxon>Fungi</taxon>
        <taxon>Dikarya</taxon>
        <taxon>Ascomycota</taxon>
        <taxon>Pezizomycotina</taxon>
        <taxon>Dothideomycetes</taxon>
        <taxon>Dothideomycetidae</taxon>
        <taxon>Mycosphaerellales</taxon>
        <taxon>Teratosphaeriaceae</taxon>
        <taxon>Hortaea</taxon>
    </lineage>
</organism>
<feature type="region of interest" description="Disordered" evidence="1">
    <location>
        <begin position="174"/>
        <end position="194"/>
    </location>
</feature>
<name>A0A3M7GRX9_HORWE</name>
<proteinExistence type="predicted"/>
<dbReference type="Proteomes" id="UP000281468">
    <property type="component" value="Unassembled WGS sequence"/>
</dbReference>
<accession>A0A3M7GRX9</accession>
<feature type="compositionally biased region" description="Basic and acidic residues" evidence="1">
    <location>
        <begin position="77"/>
        <end position="97"/>
    </location>
</feature>
<sequence>MESLSPTTPPPPPEHRIGARFEAKQMQQPDEELPPIPPSPRLRDDPRFETAGLDQIHKLSPLASNASSTPSRRRAAGGRDFKKAKGSTHDEYFKEGDGSDTATDNESDWEDEVEGESQTHSLADQARPRQERKERRKAERRQKNAPTTPTSALAPAKKATRTLAEVLNSRYEEVSKANQSEDIPGGKAQRSLTRKRGVALPPVSTPLWVLRSVDGEDAMAERGYLRAYAHIHQNMQWQMREIGHEKVWPPLPTPTRDPRTIQEGLDQMRRGNHDKAEGVLADGSGLRDLEMETLRRSVAWDPDRALETIRQIERRDGPGSAWIETSPAGTRVVLSSAGQRYGEQQSEEGGARADASRGEPLASVVGGRCLASEGCLDVDSDQKAHGNIRLLLFETCIASARIMAQNPNGLGANANAAMYNGVNGSIMPSAGHYSDMQTLMQNMETLSGWLQQNREEWSQLQEGLSRVERMGIQNGGSLPGAREGEQLNGDAEAHDPDQPPTTTQLSTALSAAHARIAHLESTLNTHSTLQTLYEETLSDATDRIRQYAFEQQQHTIALHKHYTTLLSQSRNETIEAQLTHQAWQGHMERLSEGVREAMRARAEEKRPWLGRIQGLKEENRVLRKMVGWEPPAEDSEDEEEGEQGRGERGSVGSGQQGMHLGRDC</sequence>